<feature type="region of interest" description="Disordered" evidence="5">
    <location>
        <begin position="34"/>
        <end position="66"/>
    </location>
</feature>
<reference evidence="7 8" key="1">
    <citation type="submission" date="2020-08" db="EMBL/GenBank/DDBJ databases">
        <title>Cohnella phylogeny.</title>
        <authorList>
            <person name="Dunlap C."/>
        </authorList>
    </citation>
    <scope>NUCLEOTIDE SEQUENCE [LARGE SCALE GENOMIC DNA]</scope>
    <source>
        <strain evidence="7 8">DSM 25239</strain>
    </source>
</reference>
<dbReference type="PANTHER" id="PTHR30532">
    <property type="entry name" value="IRON III DICITRATE-BINDING PERIPLASMIC PROTEIN"/>
    <property type="match status" value="1"/>
</dbReference>
<dbReference type="SUPFAM" id="SSF53807">
    <property type="entry name" value="Helical backbone' metal receptor"/>
    <property type="match status" value="1"/>
</dbReference>
<organism evidence="7 8">
    <name type="scientific">Cohnella xylanilytica</name>
    <dbReference type="NCBI Taxonomy" id="557555"/>
    <lineage>
        <taxon>Bacteria</taxon>
        <taxon>Bacillati</taxon>
        <taxon>Bacillota</taxon>
        <taxon>Bacilli</taxon>
        <taxon>Bacillales</taxon>
        <taxon>Paenibacillaceae</taxon>
        <taxon>Cohnella</taxon>
    </lineage>
</organism>
<evidence type="ECO:0000256" key="4">
    <source>
        <dbReference type="ARBA" id="ARBA00022729"/>
    </source>
</evidence>
<feature type="domain" description="Fe/B12 periplasmic-binding" evidence="6">
    <location>
        <begin position="85"/>
        <end position="343"/>
    </location>
</feature>
<feature type="compositionally biased region" description="Low complexity" evidence="5">
    <location>
        <begin position="34"/>
        <end position="45"/>
    </location>
</feature>
<protein>
    <submittedName>
        <fullName evidence="7">Iron-siderophore ABC transporter substrate-binding protein</fullName>
    </submittedName>
</protein>
<comment type="caution">
    <text evidence="7">The sequence shown here is derived from an EMBL/GenBank/DDBJ whole genome shotgun (WGS) entry which is preliminary data.</text>
</comment>
<dbReference type="Gene3D" id="3.40.50.1980">
    <property type="entry name" value="Nitrogenase molybdenum iron protein domain"/>
    <property type="match status" value="2"/>
</dbReference>
<accession>A0A841U4N1</accession>
<comment type="similarity">
    <text evidence="2">Belongs to the bacterial solute-binding protein 8 family.</text>
</comment>
<evidence type="ECO:0000259" key="6">
    <source>
        <dbReference type="PROSITE" id="PS50983"/>
    </source>
</evidence>
<dbReference type="CDD" id="cd01146">
    <property type="entry name" value="FhuD"/>
    <property type="match status" value="1"/>
</dbReference>
<dbReference type="Proteomes" id="UP000553776">
    <property type="component" value="Unassembled WGS sequence"/>
</dbReference>
<dbReference type="GO" id="GO:0030288">
    <property type="term" value="C:outer membrane-bounded periplasmic space"/>
    <property type="evidence" value="ECO:0007669"/>
    <property type="project" value="TreeGrafter"/>
</dbReference>
<proteinExistence type="inferred from homology"/>
<dbReference type="AlphaFoldDB" id="A0A841U4N1"/>
<dbReference type="RefSeq" id="WP_185137023.1">
    <property type="nucleotide sequence ID" value="NZ_JACJVR010000064.1"/>
</dbReference>
<dbReference type="InterPro" id="IPR002491">
    <property type="entry name" value="ABC_transptr_periplasmic_BD"/>
</dbReference>
<dbReference type="GO" id="GO:1901678">
    <property type="term" value="P:iron coordination entity transport"/>
    <property type="evidence" value="ECO:0007669"/>
    <property type="project" value="UniProtKB-ARBA"/>
</dbReference>
<dbReference type="PROSITE" id="PS51257">
    <property type="entry name" value="PROKAR_LIPOPROTEIN"/>
    <property type="match status" value="1"/>
</dbReference>
<comment type="subcellular location">
    <subcellularLocation>
        <location evidence="1">Cell envelope</location>
    </subcellularLocation>
</comment>
<keyword evidence="4" id="KW-0732">Signal</keyword>
<evidence type="ECO:0000256" key="3">
    <source>
        <dbReference type="ARBA" id="ARBA00022448"/>
    </source>
</evidence>
<dbReference type="InterPro" id="IPR051313">
    <property type="entry name" value="Bact_iron-sidero_bind"/>
</dbReference>
<feature type="compositionally biased region" description="Low complexity" evidence="5">
    <location>
        <begin position="52"/>
        <end position="63"/>
    </location>
</feature>
<dbReference type="EMBL" id="JACJVR010000064">
    <property type="protein sequence ID" value="MBB6693041.1"/>
    <property type="molecule type" value="Genomic_DNA"/>
</dbReference>
<dbReference type="PANTHER" id="PTHR30532:SF21">
    <property type="entry name" value="SIDEROPHORE-BINDING LIPOPROTEIN YFIY-RELATED"/>
    <property type="match status" value="1"/>
</dbReference>
<evidence type="ECO:0000313" key="7">
    <source>
        <dbReference type="EMBL" id="MBB6693041.1"/>
    </source>
</evidence>
<evidence type="ECO:0000256" key="2">
    <source>
        <dbReference type="ARBA" id="ARBA00008814"/>
    </source>
</evidence>
<dbReference type="Pfam" id="PF01497">
    <property type="entry name" value="Peripla_BP_2"/>
    <property type="match status" value="1"/>
</dbReference>
<evidence type="ECO:0000313" key="8">
    <source>
        <dbReference type="Proteomes" id="UP000553776"/>
    </source>
</evidence>
<evidence type="ECO:0000256" key="5">
    <source>
        <dbReference type="SAM" id="MobiDB-lite"/>
    </source>
</evidence>
<dbReference type="PROSITE" id="PS50983">
    <property type="entry name" value="FE_B12_PBP"/>
    <property type="match status" value="1"/>
</dbReference>
<gene>
    <name evidence="7" type="ORF">H7B90_16680</name>
</gene>
<evidence type="ECO:0000256" key="1">
    <source>
        <dbReference type="ARBA" id="ARBA00004196"/>
    </source>
</evidence>
<sequence>MRRLALRQRMIRPLPIALLALLLVLAGCGRDEASTSGGSPAAASDARPEAEVSSSSSSSGSVSDPEVRIVKHAMGETKLAGTPKRIVSLYQGANDVSVALGIKPVGIVESWIQKPVYDYLKKDLGDVPQLGTEDQPNLEAVYELKPDVIFATKLRHEKIYDQLSKIAPTVMIDQVYDWKDTVRLFGETLNATDKTDALMAEWNKRVADFKAKMRDRLPIEATVANFRADHVRIYYNGYANDILKEVGFGQPASQRDQTVWGVQLTSKEAIPDLNADVIFRFDWEDENGGAEKMYGEWSKHPLWQTLDAVKNDQVYRVDDVAWNFAGGYLSALDMLDELSSFYP</sequence>
<name>A0A841U4N1_9BACL</name>
<keyword evidence="8" id="KW-1185">Reference proteome</keyword>
<keyword evidence="3" id="KW-0813">Transport</keyword>